<evidence type="ECO:0000313" key="4">
    <source>
        <dbReference type="Proteomes" id="UP001604336"/>
    </source>
</evidence>
<evidence type="ECO:0000256" key="2">
    <source>
        <dbReference type="SAM" id="SignalP"/>
    </source>
</evidence>
<comment type="caution">
    <text evidence="3">The sequence shown here is derived from an EMBL/GenBank/DDBJ whole genome shotgun (WGS) entry which is preliminary data.</text>
</comment>
<evidence type="ECO:0008006" key="5">
    <source>
        <dbReference type="Google" id="ProtNLM"/>
    </source>
</evidence>
<dbReference type="InterPro" id="IPR053313">
    <property type="entry name" value="RGF"/>
</dbReference>
<evidence type="ECO:0000313" key="3">
    <source>
        <dbReference type="EMBL" id="KAL2472483.1"/>
    </source>
</evidence>
<protein>
    <recommendedName>
        <fullName evidence="5">Ysc84 actin-binding domain-containing protein</fullName>
    </recommendedName>
</protein>
<proteinExistence type="predicted"/>
<accession>A0ABD1Q8G1</accession>
<gene>
    <name evidence="3" type="ORF">Adt_40619</name>
</gene>
<sequence>MGWLGTTCASLADVAICFAHGVTATWQSSVGYLCRIVGGANGGLAIGRPFGVFVQENSTRIQLSAKDVKTPGAEKFVMQGNFRAEFGDKTFYGANNMKLKDQKAYLVKEAEDIKGNEVKMPYFGKIFEETAEKKEWKREERSTLESPPKKAKKNIISKESDSIEEIVVMDYAQPHRKPPIHNKEP</sequence>
<keyword evidence="4" id="KW-1185">Reference proteome</keyword>
<dbReference type="PANTHER" id="PTHR34961:SF7">
    <property type="entry name" value="TRANSMEMBRANE PROTEIN"/>
    <property type="match status" value="1"/>
</dbReference>
<organism evidence="3 4">
    <name type="scientific">Abeliophyllum distichum</name>
    <dbReference type="NCBI Taxonomy" id="126358"/>
    <lineage>
        <taxon>Eukaryota</taxon>
        <taxon>Viridiplantae</taxon>
        <taxon>Streptophyta</taxon>
        <taxon>Embryophyta</taxon>
        <taxon>Tracheophyta</taxon>
        <taxon>Spermatophyta</taxon>
        <taxon>Magnoliopsida</taxon>
        <taxon>eudicotyledons</taxon>
        <taxon>Gunneridae</taxon>
        <taxon>Pentapetalae</taxon>
        <taxon>asterids</taxon>
        <taxon>lamiids</taxon>
        <taxon>Lamiales</taxon>
        <taxon>Oleaceae</taxon>
        <taxon>Forsythieae</taxon>
        <taxon>Abeliophyllum</taxon>
    </lineage>
</organism>
<dbReference type="AlphaFoldDB" id="A0ABD1Q8G1"/>
<reference evidence="4" key="1">
    <citation type="submission" date="2024-07" db="EMBL/GenBank/DDBJ databases">
        <title>Two chromosome-level genome assemblies of Korean endemic species Abeliophyllum distichum and Forsythia ovata (Oleaceae).</title>
        <authorList>
            <person name="Jang H."/>
        </authorList>
    </citation>
    <scope>NUCLEOTIDE SEQUENCE [LARGE SCALE GENOMIC DNA]</scope>
</reference>
<keyword evidence="2" id="KW-0732">Signal</keyword>
<dbReference type="PANTHER" id="PTHR34961">
    <property type="entry name" value="TRANSMEMBRANE PROTEIN"/>
    <property type="match status" value="1"/>
</dbReference>
<dbReference type="Pfam" id="PF21529">
    <property type="entry name" value="GLV1-2"/>
    <property type="match status" value="1"/>
</dbReference>
<feature type="compositionally biased region" description="Basic and acidic residues" evidence="1">
    <location>
        <begin position="133"/>
        <end position="143"/>
    </location>
</feature>
<feature type="signal peptide" evidence="2">
    <location>
        <begin position="1"/>
        <end position="24"/>
    </location>
</feature>
<dbReference type="Proteomes" id="UP001604336">
    <property type="component" value="Unassembled WGS sequence"/>
</dbReference>
<feature type="chain" id="PRO_5044753370" description="Ysc84 actin-binding domain-containing protein" evidence="2">
    <location>
        <begin position="25"/>
        <end position="185"/>
    </location>
</feature>
<feature type="region of interest" description="Disordered" evidence="1">
    <location>
        <begin position="133"/>
        <end position="157"/>
    </location>
</feature>
<name>A0ABD1Q8G1_9LAMI</name>
<dbReference type="InterPro" id="IPR049306">
    <property type="entry name" value="GLV1-2"/>
</dbReference>
<evidence type="ECO:0000256" key="1">
    <source>
        <dbReference type="SAM" id="MobiDB-lite"/>
    </source>
</evidence>
<dbReference type="EMBL" id="JBFOLK010000012">
    <property type="protein sequence ID" value="KAL2472483.1"/>
    <property type="molecule type" value="Genomic_DNA"/>
</dbReference>